<sequence>MTHRAQFQSPTWSSKPSKIIKIHKPYKNLHFLSVPINHFMSTPLVSSFSFPLIPKFPRNLLPFHPVQDATEEHILEDIENSMRNHSNLENLIKLELPSSHNCQIICPESSKRVFIEDPPWISALFFKGLYKIANRELKVEFKDIEKRKYNLLRRRQIRQEPEAWERMAEEYRSLVREMCERKLAPNLPYVKGLFLGWFEPLKEAIKKKQNLQRSKKQKVAFAPHIELKMRKKKRINNG</sequence>
<dbReference type="InterPro" id="IPR002092">
    <property type="entry name" value="DNA-dir_Rpol_phage-type"/>
</dbReference>
<protein>
    <recommendedName>
        <fullName evidence="1">DNA-directed RNA polymerase N-terminal domain-containing protein</fullName>
    </recommendedName>
</protein>
<feature type="domain" description="DNA-directed RNA polymerase N-terminal" evidence="1">
    <location>
        <begin position="155"/>
        <end position="218"/>
    </location>
</feature>
<organism evidence="2">
    <name type="scientific">Manihot esculenta</name>
    <name type="common">Cassava</name>
    <name type="synonym">Jatropha manihot</name>
    <dbReference type="NCBI Taxonomy" id="3983"/>
    <lineage>
        <taxon>Eukaryota</taxon>
        <taxon>Viridiplantae</taxon>
        <taxon>Streptophyta</taxon>
        <taxon>Embryophyta</taxon>
        <taxon>Tracheophyta</taxon>
        <taxon>Spermatophyta</taxon>
        <taxon>Magnoliopsida</taxon>
        <taxon>eudicotyledons</taxon>
        <taxon>Gunneridae</taxon>
        <taxon>Pentapetalae</taxon>
        <taxon>rosids</taxon>
        <taxon>fabids</taxon>
        <taxon>Malpighiales</taxon>
        <taxon>Euphorbiaceae</taxon>
        <taxon>Crotonoideae</taxon>
        <taxon>Manihoteae</taxon>
        <taxon>Manihot</taxon>
    </lineage>
</organism>
<dbReference type="PANTHER" id="PTHR10102:SF1">
    <property type="entry name" value="DNA-DIRECTED RNA POLYMERASE 3, CHLOROPLASTIC"/>
    <property type="match status" value="1"/>
</dbReference>
<dbReference type="PANTHER" id="PTHR10102">
    <property type="entry name" value="DNA-DIRECTED RNA POLYMERASE, MITOCHONDRIAL"/>
    <property type="match status" value="1"/>
</dbReference>
<reference evidence="2" key="1">
    <citation type="submission" date="2016-02" db="EMBL/GenBank/DDBJ databases">
        <title>WGS assembly of Manihot esculenta.</title>
        <authorList>
            <person name="Bredeson J.V."/>
            <person name="Prochnik S.E."/>
            <person name="Lyons J.B."/>
            <person name="Schmutz J."/>
            <person name="Grimwood J."/>
            <person name="Vrebalov J."/>
            <person name="Bart R.S."/>
            <person name="Amuge T."/>
            <person name="Ferguson M.E."/>
            <person name="Green R."/>
            <person name="Putnam N."/>
            <person name="Stites J."/>
            <person name="Rounsley S."/>
            <person name="Rokhsar D.S."/>
        </authorList>
    </citation>
    <scope>NUCLEOTIDE SEQUENCE [LARGE SCALE GENOMIC DNA]</scope>
    <source>
        <tissue evidence="2">Leaf</tissue>
    </source>
</reference>
<dbReference type="SUPFAM" id="SSF56672">
    <property type="entry name" value="DNA/RNA polymerases"/>
    <property type="match status" value="1"/>
</dbReference>
<dbReference type="InterPro" id="IPR043502">
    <property type="entry name" value="DNA/RNA_pol_sf"/>
</dbReference>
<evidence type="ECO:0000259" key="1">
    <source>
        <dbReference type="Pfam" id="PF14700"/>
    </source>
</evidence>
<dbReference type="Pfam" id="PF14700">
    <property type="entry name" value="RPOL_N"/>
    <property type="match status" value="1"/>
</dbReference>
<evidence type="ECO:0000313" key="2">
    <source>
        <dbReference type="EMBL" id="OAY51047.1"/>
    </source>
</evidence>
<dbReference type="Gene3D" id="1.10.1320.10">
    <property type="entry name" value="DNA-directed RNA polymerase, N-terminal domain"/>
    <property type="match status" value="1"/>
</dbReference>
<dbReference type="AlphaFoldDB" id="A0A2C9VYU1"/>
<accession>A0A2C9VYU1</accession>
<name>A0A2C9VYU1_MANES</name>
<dbReference type="InterPro" id="IPR037159">
    <property type="entry name" value="RNA_POL_N_sf"/>
</dbReference>
<proteinExistence type="predicted"/>
<dbReference type="GO" id="GO:0003677">
    <property type="term" value="F:DNA binding"/>
    <property type="evidence" value="ECO:0007669"/>
    <property type="project" value="InterPro"/>
</dbReference>
<dbReference type="EMBL" id="CM004391">
    <property type="protein sequence ID" value="OAY51047.1"/>
    <property type="molecule type" value="Genomic_DNA"/>
</dbReference>
<dbReference type="GO" id="GO:0003899">
    <property type="term" value="F:DNA-directed RNA polymerase activity"/>
    <property type="evidence" value="ECO:0007669"/>
    <property type="project" value="InterPro"/>
</dbReference>
<dbReference type="InterPro" id="IPR029262">
    <property type="entry name" value="RPOL_N"/>
</dbReference>
<dbReference type="GO" id="GO:0006351">
    <property type="term" value="P:DNA-templated transcription"/>
    <property type="evidence" value="ECO:0007669"/>
    <property type="project" value="InterPro"/>
</dbReference>
<dbReference type="STRING" id="3983.A0A2C9VYU1"/>
<gene>
    <name evidence="2" type="ORF">MANES_05G183700</name>
</gene>